<dbReference type="InterPro" id="IPR036005">
    <property type="entry name" value="Creatinase/aminopeptidase-like"/>
</dbReference>
<keyword evidence="7" id="KW-0464">Manganese</keyword>
<dbReference type="SUPFAM" id="SSF53092">
    <property type="entry name" value="Creatinase/prolidase N-terminal domain"/>
    <property type="match status" value="1"/>
</dbReference>
<evidence type="ECO:0000256" key="6">
    <source>
        <dbReference type="ARBA" id="ARBA00022801"/>
    </source>
</evidence>
<dbReference type="SUPFAM" id="SSF55920">
    <property type="entry name" value="Creatinase/aminopeptidase"/>
    <property type="match status" value="1"/>
</dbReference>
<evidence type="ECO:0000256" key="5">
    <source>
        <dbReference type="ARBA" id="ARBA00022723"/>
    </source>
</evidence>
<dbReference type="GO" id="GO:0070006">
    <property type="term" value="F:metalloaminopeptidase activity"/>
    <property type="evidence" value="ECO:0007669"/>
    <property type="project" value="InterPro"/>
</dbReference>
<dbReference type="InterPro" id="IPR052433">
    <property type="entry name" value="X-Pro_dipept-like"/>
</dbReference>
<evidence type="ECO:0000256" key="3">
    <source>
        <dbReference type="ARBA" id="ARBA00008766"/>
    </source>
</evidence>
<dbReference type="Gene3D" id="3.40.350.10">
    <property type="entry name" value="Creatinase/prolidase N-terminal domain"/>
    <property type="match status" value="1"/>
</dbReference>
<evidence type="ECO:0000256" key="1">
    <source>
        <dbReference type="ARBA" id="ARBA00001424"/>
    </source>
</evidence>
<evidence type="ECO:0000313" key="10">
    <source>
        <dbReference type="Proteomes" id="UP000032250"/>
    </source>
</evidence>
<dbReference type="SMART" id="SM01011">
    <property type="entry name" value="AMP_N"/>
    <property type="match status" value="1"/>
</dbReference>
<dbReference type="Pfam" id="PF05195">
    <property type="entry name" value="AMP_N"/>
    <property type="match status" value="1"/>
</dbReference>
<evidence type="ECO:0000259" key="8">
    <source>
        <dbReference type="SMART" id="SM01011"/>
    </source>
</evidence>
<proteinExistence type="inferred from homology"/>
<comment type="similarity">
    <text evidence="3">Belongs to the peptidase M24B family.</text>
</comment>
<feature type="domain" description="Aminopeptidase P N-terminal" evidence="8">
    <location>
        <begin position="1"/>
        <end position="135"/>
    </location>
</feature>
<dbReference type="RefSeq" id="WP_043031333.1">
    <property type="nucleotide sequence ID" value="NZ_JXSU01000007.1"/>
</dbReference>
<dbReference type="InterPro" id="IPR000994">
    <property type="entry name" value="Pept_M24"/>
</dbReference>
<protein>
    <recommendedName>
        <fullName evidence="4">Xaa-Pro aminopeptidase</fullName>
        <ecNumber evidence="4">3.4.11.9</ecNumber>
    </recommendedName>
</protein>
<evidence type="ECO:0000256" key="2">
    <source>
        <dbReference type="ARBA" id="ARBA00001936"/>
    </source>
</evidence>
<gene>
    <name evidence="9" type="ORF">N495_02780</name>
</gene>
<keyword evidence="6" id="KW-0378">Hydrolase</keyword>
<keyword evidence="5" id="KW-0479">Metal-binding</keyword>
<comment type="catalytic activity">
    <reaction evidence="1">
        <text>Release of any N-terminal amino acid, including proline, that is linked to proline, even from a dipeptide or tripeptide.</text>
        <dbReference type="EC" id="3.4.11.9"/>
    </reaction>
</comment>
<comment type="caution">
    <text evidence="9">The sequence shown here is derived from an EMBL/GenBank/DDBJ whole genome shotgun (WGS) entry which is preliminary data.</text>
</comment>
<dbReference type="InterPro" id="IPR029149">
    <property type="entry name" value="Creatin/AminoP/Spt16_N"/>
</dbReference>
<evidence type="ECO:0000256" key="7">
    <source>
        <dbReference type="ARBA" id="ARBA00023211"/>
    </source>
</evidence>
<dbReference type="GO" id="GO:0006508">
    <property type="term" value="P:proteolysis"/>
    <property type="evidence" value="ECO:0007669"/>
    <property type="project" value="TreeGrafter"/>
</dbReference>
<evidence type="ECO:0000313" key="9">
    <source>
        <dbReference type="EMBL" id="KIS22558.1"/>
    </source>
</evidence>
<dbReference type="Proteomes" id="UP000032250">
    <property type="component" value="Unassembled WGS sequence"/>
</dbReference>
<dbReference type="AlphaFoldDB" id="A0A0D0ZV88"/>
<dbReference type="Gene3D" id="3.90.230.10">
    <property type="entry name" value="Creatinase/methionine aminopeptidase superfamily"/>
    <property type="match status" value="1"/>
</dbReference>
<dbReference type="GO" id="GO:0005829">
    <property type="term" value="C:cytosol"/>
    <property type="evidence" value="ECO:0007669"/>
    <property type="project" value="TreeGrafter"/>
</dbReference>
<organism evidence="9 10">
    <name type="scientific">Clostridium botulinum B2 450</name>
    <dbReference type="NCBI Taxonomy" id="1379739"/>
    <lineage>
        <taxon>Bacteria</taxon>
        <taxon>Bacillati</taxon>
        <taxon>Bacillota</taxon>
        <taxon>Clostridia</taxon>
        <taxon>Eubacteriales</taxon>
        <taxon>Clostridiaceae</taxon>
        <taxon>Clostridium</taxon>
    </lineage>
</organism>
<dbReference type="PANTHER" id="PTHR43226">
    <property type="entry name" value="XAA-PRO AMINOPEPTIDASE 3"/>
    <property type="match status" value="1"/>
</dbReference>
<dbReference type="Pfam" id="PF00557">
    <property type="entry name" value="Peptidase_M24"/>
    <property type="match status" value="1"/>
</dbReference>
<sequence length="411" mass="47654">MNKEFFMRNRKNLGESIEEGIIVIFAGKAPYKSADETYPFTPNRNFYYLTGIEEEQIILVITKKNKKITEHLYIQRPDPVMARWVGATISEEEAEEVSGIENIGYVDKFFDDFPIFINRSGFNKVYLDLERREWEENFTPAQIFAKELKEKYPYAKIENIYKGISDLRTIKSEEEVELIKKAIDITKEGIYNMMKNIKPNMMEYEVEAYFDFSLKKNGVTDYAFETIAAAGKNATVLHYSENNCKIENNSLILCDLGAQYKYYNGDITRTFPANGKFTERQKEVYKVVLEANKAIIENAKPGVTFKEIEEITKKTLIEGCKKLGILQDEKELRKYYFHSFGHYLGLDTHDVGSYEIELKPGMVITNEPGLYIQEESIGIRIEDDLLITENGCEVLSKDIIKSIEEIENFMK</sequence>
<dbReference type="OrthoDB" id="9806388at2"/>
<dbReference type="CDD" id="cd01087">
    <property type="entry name" value="Prolidase"/>
    <property type="match status" value="1"/>
</dbReference>
<dbReference type="EMBL" id="JXSU01000007">
    <property type="protein sequence ID" value="KIS22558.1"/>
    <property type="molecule type" value="Genomic_DNA"/>
</dbReference>
<dbReference type="EC" id="3.4.11.9" evidence="4"/>
<comment type="cofactor">
    <cofactor evidence="2">
        <name>Mn(2+)</name>
        <dbReference type="ChEBI" id="CHEBI:29035"/>
    </cofactor>
</comment>
<name>A0A0D0ZV88_CLOBO</name>
<dbReference type="GO" id="GO:0030145">
    <property type="term" value="F:manganese ion binding"/>
    <property type="evidence" value="ECO:0007669"/>
    <property type="project" value="InterPro"/>
</dbReference>
<dbReference type="PANTHER" id="PTHR43226:SF4">
    <property type="entry name" value="XAA-PRO AMINOPEPTIDASE 3"/>
    <property type="match status" value="1"/>
</dbReference>
<reference evidence="9 10" key="1">
    <citation type="submission" date="2014-06" db="EMBL/GenBank/DDBJ databases">
        <title>Genome characterization of distinct group I Clostridium botulinum lineages.</title>
        <authorList>
            <person name="Giordani F."/>
            <person name="Anselmo A."/>
            <person name="Fillo S."/>
            <person name="Palozzi A.M."/>
            <person name="Fortunato A."/>
            <person name="Gentile B."/>
            <person name="Ciammaruconi A."/>
            <person name="Anniballi F."/>
            <person name="De Medici D."/>
            <person name="Lista F."/>
        </authorList>
    </citation>
    <scope>NUCLEOTIDE SEQUENCE [LARGE SCALE GENOMIC DNA]</scope>
    <source>
        <strain evidence="9 10">B2 450</strain>
    </source>
</reference>
<evidence type="ECO:0000256" key="4">
    <source>
        <dbReference type="ARBA" id="ARBA00012574"/>
    </source>
</evidence>
<dbReference type="HOGENOM" id="CLU_017266_1_0_9"/>
<dbReference type="PATRIC" id="fig|1379739.3.peg.864"/>
<accession>A0A0D0ZV88</accession>
<dbReference type="InterPro" id="IPR007865">
    <property type="entry name" value="Aminopep_P_N"/>
</dbReference>